<keyword evidence="2" id="KW-1185">Reference proteome</keyword>
<organism evidence="1 2">
    <name type="scientific">Leptopilina boulardi filamentous virus</name>
    <dbReference type="NCBI Taxonomy" id="552509"/>
    <lineage>
        <taxon>Viruses</taxon>
        <taxon>Viruses incertae sedis</taxon>
        <taxon>Naldaviricetes</taxon>
        <taxon>Lefavirales</taxon>
        <taxon>Filamentoviridae</taxon>
        <taxon>Alphafilamentovirus</taxon>
        <taxon>Alphafilamentovirus leboulardi</taxon>
    </lineage>
</organism>
<proteinExistence type="predicted"/>
<sequence length="70" mass="8225">MQSINDNIVNNYNNDILELNYNINDDIMMEDNGYVSDDNEYNNDGINNFNDDNNYHHMHTSKMTSGNFLK</sequence>
<name>A0A1S5YD40_9VIRU</name>
<gene>
    <name evidence="1" type="ORF">LbFV_ORF93</name>
</gene>
<protein>
    <submittedName>
        <fullName evidence="1">Uncharacterized protein</fullName>
    </submittedName>
</protein>
<evidence type="ECO:0000313" key="1">
    <source>
        <dbReference type="EMBL" id="AQQ80013.1"/>
    </source>
</evidence>
<dbReference type="Proteomes" id="UP000203066">
    <property type="component" value="Segment"/>
</dbReference>
<evidence type="ECO:0000313" key="2">
    <source>
        <dbReference type="Proteomes" id="UP000203066"/>
    </source>
</evidence>
<dbReference type="KEGG" id="vg:31050570"/>
<reference evidence="1 2" key="1">
    <citation type="journal article" date="2016" name="Genome Biol. Evol.">
        <title>Genome Sequencing of the Behavior Manipulating Virus LbFV Reveals a Possible New Virus Family.</title>
        <authorList>
            <person name="Lepetit D."/>
            <person name="Gillet B."/>
            <person name="Hughes S."/>
            <person name="Kraaijeveld K."/>
            <person name="Varaldi J."/>
        </authorList>
    </citation>
    <scope>NUCLEOTIDE SEQUENCE [LARGE SCALE GENOMIC DNA]</scope>
    <source>
        <strain evidence="1">Valence Gotheron</strain>
    </source>
</reference>
<accession>A0A1S5YD40</accession>
<dbReference type="EMBL" id="KY009685">
    <property type="protein sequence ID" value="AQQ80013.1"/>
    <property type="molecule type" value="Genomic_DNA"/>
</dbReference>
<dbReference type="GeneID" id="31050570"/>
<dbReference type="RefSeq" id="YP_009345697.1">
    <property type="nucleotide sequence ID" value="NC_033778.1"/>
</dbReference>